<dbReference type="RefSeq" id="WP_032071959.1">
    <property type="nucleotide sequence ID" value="NC_025128.1"/>
</dbReference>
<dbReference type="EMBL" id="HG803186">
    <property type="protein sequence ID" value="CDM12437.1"/>
    <property type="molecule type" value="Genomic_DNA"/>
</dbReference>
<sequence length="210" mass="23917">MGTQKKIFCVTLLGRDQIQATAVFDDDLLVITHLEKISGAFGTWKKKLKRDLKQKHKEGYHMLIEERGDEFTEFALKVLLEDADPVVRRAYMNIAFDHYFNLLNLGNASNANQIGCMVLNSGLERHWIRENAVNIVPDDKGRNTYGIDHGAFTSYNRAILLCVLAACEFNVVNQEYLDTFFDAINVNDDESTVALSTLRRITLDRDREGV</sequence>
<evidence type="ECO:0000313" key="1">
    <source>
        <dbReference type="EMBL" id="CDM12437.1"/>
    </source>
</evidence>
<keyword evidence="1" id="KW-0614">Plasmid</keyword>
<accession>A0AAI8ZLF6</accession>
<protein>
    <submittedName>
        <fullName evidence="1">Uncharacterized protein</fullName>
    </submittedName>
</protein>
<reference evidence="1" key="1">
    <citation type="journal article" date="2014" name="Genome Announc.">
        <title>Complete Nucleotide Sequence of pVv01, a P1-Like Plasmid Prophage of Vibrio vulnificus.</title>
        <authorList>
            <person name="Hammerl J.A."/>
            <person name="Klevanskaa K."/>
            <person name="Strauch E."/>
            <person name="Hertwig S."/>
        </authorList>
    </citation>
    <scope>NUCLEOTIDE SEQUENCE</scope>
    <source>
        <strain evidence="1">48/10</strain>
    </source>
</reference>
<geneLocation type="plasmid" evidence="1">
    <name>p48/10</name>
</geneLocation>
<organism evidence="1">
    <name type="scientific">Vibrio vulnificus</name>
    <dbReference type="NCBI Taxonomy" id="672"/>
    <lineage>
        <taxon>Bacteria</taxon>
        <taxon>Pseudomonadati</taxon>
        <taxon>Pseudomonadota</taxon>
        <taxon>Gammaproteobacteria</taxon>
        <taxon>Vibrionales</taxon>
        <taxon>Vibrionaceae</taxon>
        <taxon>Vibrio</taxon>
    </lineage>
</organism>
<dbReference type="AlphaFoldDB" id="A0AAI8ZLF6"/>
<name>A0AAI8ZLF6_VIBVL</name>
<proteinExistence type="predicted"/>
<reference evidence="1" key="2">
    <citation type="submission" date="2014-01" db="EMBL/GenBank/DDBJ databases">
        <authorList>
            <person name="Hammerl J."/>
        </authorList>
    </citation>
    <scope>NUCLEOTIDE SEQUENCE</scope>
    <source>
        <strain evidence="1">48/10</strain>
        <plasmid evidence="1">p48/10</plasmid>
    </source>
</reference>